<dbReference type="Proteomes" id="UP000800035">
    <property type="component" value="Unassembled WGS sequence"/>
</dbReference>
<name>A0A6A5TMZ0_9PLEO</name>
<reference evidence="1" key="1">
    <citation type="journal article" date="2020" name="Stud. Mycol.">
        <title>101 Dothideomycetes genomes: a test case for predicting lifestyles and emergence of pathogens.</title>
        <authorList>
            <person name="Haridas S."/>
            <person name="Albert R."/>
            <person name="Binder M."/>
            <person name="Bloem J."/>
            <person name="Labutti K."/>
            <person name="Salamov A."/>
            <person name="Andreopoulos B."/>
            <person name="Baker S."/>
            <person name="Barry K."/>
            <person name="Bills G."/>
            <person name="Bluhm B."/>
            <person name="Cannon C."/>
            <person name="Castanera R."/>
            <person name="Culley D."/>
            <person name="Daum C."/>
            <person name="Ezra D."/>
            <person name="Gonzalez J."/>
            <person name="Henrissat B."/>
            <person name="Kuo A."/>
            <person name="Liang C."/>
            <person name="Lipzen A."/>
            <person name="Lutzoni F."/>
            <person name="Magnuson J."/>
            <person name="Mondo S."/>
            <person name="Nolan M."/>
            <person name="Ohm R."/>
            <person name="Pangilinan J."/>
            <person name="Park H.-J."/>
            <person name="Ramirez L."/>
            <person name="Alfaro M."/>
            <person name="Sun H."/>
            <person name="Tritt A."/>
            <person name="Yoshinaga Y."/>
            <person name="Zwiers L.-H."/>
            <person name="Turgeon B."/>
            <person name="Goodwin S."/>
            <person name="Spatafora J."/>
            <person name="Crous P."/>
            <person name="Grigoriev I."/>
        </authorList>
    </citation>
    <scope>NUCLEOTIDE SEQUENCE</scope>
    <source>
        <strain evidence="1">CBS 675.92</strain>
    </source>
</reference>
<dbReference type="EMBL" id="ML977003">
    <property type="protein sequence ID" value="KAF1953574.1"/>
    <property type="molecule type" value="Genomic_DNA"/>
</dbReference>
<dbReference type="AlphaFoldDB" id="A0A6A5TMZ0"/>
<dbReference type="OrthoDB" id="3776562at2759"/>
<evidence type="ECO:0000313" key="2">
    <source>
        <dbReference type="Proteomes" id="UP000800035"/>
    </source>
</evidence>
<organism evidence="1 2">
    <name type="scientific">Byssothecium circinans</name>
    <dbReference type="NCBI Taxonomy" id="147558"/>
    <lineage>
        <taxon>Eukaryota</taxon>
        <taxon>Fungi</taxon>
        <taxon>Dikarya</taxon>
        <taxon>Ascomycota</taxon>
        <taxon>Pezizomycotina</taxon>
        <taxon>Dothideomycetes</taxon>
        <taxon>Pleosporomycetidae</taxon>
        <taxon>Pleosporales</taxon>
        <taxon>Massarineae</taxon>
        <taxon>Massarinaceae</taxon>
        <taxon>Byssothecium</taxon>
    </lineage>
</organism>
<keyword evidence="2" id="KW-1185">Reference proteome</keyword>
<evidence type="ECO:0000313" key="1">
    <source>
        <dbReference type="EMBL" id="KAF1953574.1"/>
    </source>
</evidence>
<proteinExistence type="predicted"/>
<gene>
    <name evidence="1" type="ORF">CC80DRAFT_494471</name>
</gene>
<sequence length="252" mass="29444">MEPYVSITPANRFHPWSRFPDELKLNVLSHLLISDEPLEQADSFHAQLLKLIATRNTELSALAHDVYYKCNTFQITFNPVSETRGISMRHPNWMHAASIQRLKIVNINRLVFSKTIAHTYWENRQSKHLLQPKHDLSVSEELKYISLTKQASDTRSTDWQHLFTNLKEINFWVGFNFTWVDYRGYGPPPTIAYFRDLRDRALGQLEEVDIFLKADTVEVNLMSDAVGTHPLEYGYWCEIAEKLKGMMKKPKM</sequence>
<accession>A0A6A5TMZ0</accession>
<protein>
    <submittedName>
        <fullName evidence="1">Uncharacterized protein</fullName>
    </submittedName>
</protein>